<dbReference type="Proteomes" id="UP000026960">
    <property type="component" value="Chromosome 2"/>
</dbReference>
<protein>
    <submittedName>
        <fullName evidence="1">Uncharacterized protein</fullName>
    </submittedName>
</protein>
<reference evidence="1" key="1">
    <citation type="journal article" date="2009" name="Rice">
        <title>De Novo Next Generation Sequencing of Plant Genomes.</title>
        <authorList>
            <person name="Rounsley S."/>
            <person name="Marri P.R."/>
            <person name="Yu Y."/>
            <person name="He R."/>
            <person name="Sisneros N."/>
            <person name="Goicoechea J.L."/>
            <person name="Lee S.J."/>
            <person name="Angelova A."/>
            <person name="Kudrna D."/>
            <person name="Luo M."/>
            <person name="Affourtit J."/>
            <person name="Desany B."/>
            <person name="Knight J."/>
            <person name="Niazi F."/>
            <person name="Egholm M."/>
            <person name="Wing R.A."/>
        </authorList>
    </citation>
    <scope>NUCLEOTIDE SEQUENCE [LARGE SCALE GENOMIC DNA]</scope>
    <source>
        <strain evidence="1">cv. IRGC 105608</strain>
    </source>
</reference>
<dbReference type="HOGENOM" id="CLU_1290725_0_0_1"/>
<name>A0A0D3F472_9ORYZ</name>
<keyword evidence="2" id="KW-1185">Reference proteome</keyword>
<organism evidence="1">
    <name type="scientific">Oryza barthii</name>
    <dbReference type="NCBI Taxonomy" id="65489"/>
    <lineage>
        <taxon>Eukaryota</taxon>
        <taxon>Viridiplantae</taxon>
        <taxon>Streptophyta</taxon>
        <taxon>Embryophyta</taxon>
        <taxon>Tracheophyta</taxon>
        <taxon>Spermatophyta</taxon>
        <taxon>Magnoliopsida</taxon>
        <taxon>Liliopsida</taxon>
        <taxon>Poales</taxon>
        <taxon>Poaceae</taxon>
        <taxon>BOP clade</taxon>
        <taxon>Oryzoideae</taxon>
        <taxon>Oryzeae</taxon>
        <taxon>Oryzinae</taxon>
        <taxon>Oryza</taxon>
    </lineage>
</organism>
<evidence type="ECO:0000313" key="2">
    <source>
        <dbReference type="Proteomes" id="UP000026960"/>
    </source>
</evidence>
<proteinExistence type="predicted"/>
<sequence length="214" mass="23930">MLNEEGQGDFVLLFAIDWPLVDISDFMYSTGTTKSYQVAFLCAFDEVADFYRSQLITSETRRGIVVATALEVDKASNCLSTIAATTLMFLHNRDYQRYALLEEVRNSLLKEPTLHDAIKIAVTYRKQELLQLEEQNNDPAEPEVVIVKDDEVVIEPVPKKKRTGNKGFTISEELLRGGGGANAIGPPPPLRTPPTSPLPPPLLLFLLQYTTKKF</sequence>
<dbReference type="Gramene" id="OBART02G13950.1">
    <property type="protein sequence ID" value="OBART02G13950.1"/>
    <property type="gene ID" value="OBART02G13950"/>
</dbReference>
<dbReference type="EnsemblPlants" id="OBART02G13950.1">
    <property type="protein sequence ID" value="OBART02G13950.1"/>
    <property type="gene ID" value="OBART02G13950"/>
</dbReference>
<accession>A0A0D3F472</accession>
<dbReference type="STRING" id="65489.A0A0D3F472"/>
<dbReference type="PaxDb" id="65489-OBART02G13950.1"/>
<reference evidence="1" key="2">
    <citation type="submission" date="2015-03" db="UniProtKB">
        <authorList>
            <consortium name="EnsemblPlants"/>
        </authorList>
    </citation>
    <scope>IDENTIFICATION</scope>
</reference>
<dbReference type="AlphaFoldDB" id="A0A0D3F472"/>
<evidence type="ECO:0000313" key="1">
    <source>
        <dbReference type="EnsemblPlants" id="OBART02G13950.1"/>
    </source>
</evidence>